<sequence length="133" mass="14437">MLISQELLAQVVSHARRDAPNECCGLVALEGGRAVAVYELENLAASPLRFEVDGAKLAPLLFEIEEAGRQAAIYHSHTRSEPYPSQTDVNFARWWPGCEWLIIGLAGGEEAIARSFLITDGGKIDEVDVSVDG</sequence>
<keyword evidence="4" id="KW-0862">Zinc</keyword>
<dbReference type="GO" id="GO:0008235">
    <property type="term" value="F:metalloexopeptidase activity"/>
    <property type="evidence" value="ECO:0007669"/>
    <property type="project" value="TreeGrafter"/>
</dbReference>
<evidence type="ECO:0000313" key="7">
    <source>
        <dbReference type="EMBL" id="CAB4343666.1"/>
    </source>
</evidence>
<dbReference type="SUPFAM" id="SSF102712">
    <property type="entry name" value="JAB1/MPN domain"/>
    <property type="match status" value="1"/>
</dbReference>
<keyword evidence="3" id="KW-0378">Hydrolase</keyword>
<dbReference type="GO" id="GO:0006508">
    <property type="term" value="P:proteolysis"/>
    <property type="evidence" value="ECO:0007669"/>
    <property type="project" value="UniProtKB-KW"/>
</dbReference>
<dbReference type="Gene3D" id="3.40.140.10">
    <property type="entry name" value="Cytidine Deaminase, domain 2"/>
    <property type="match status" value="1"/>
</dbReference>
<evidence type="ECO:0000256" key="3">
    <source>
        <dbReference type="ARBA" id="ARBA00022801"/>
    </source>
</evidence>
<dbReference type="EMBL" id="CAESAN010000060">
    <property type="protein sequence ID" value="CAB4343666.1"/>
    <property type="molecule type" value="Genomic_DNA"/>
</dbReference>
<proteinExistence type="predicted"/>
<keyword evidence="5" id="KW-0482">Metalloprotease</keyword>
<dbReference type="GO" id="GO:0008270">
    <property type="term" value="F:zinc ion binding"/>
    <property type="evidence" value="ECO:0007669"/>
    <property type="project" value="TreeGrafter"/>
</dbReference>
<keyword evidence="1" id="KW-0645">Protease</keyword>
<dbReference type="PANTHER" id="PTHR34858:SF1">
    <property type="entry name" value="CYSO-CYSTEINE PEPTIDASE"/>
    <property type="match status" value="1"/>
</dbReference>
<keyword evidence="2" id="KW-0479">Metal-binding</keyword>
<evidence type="ECO:0000256" key="5">
    <source>
        <dbReference type="ARBA" id="ARBA00023049"/>
    </source>
</evidence>
<evidence type="ECO:0000259" key="6">
    <source>
        <dbReference type="Pfam" id="PF14464"/>
    </source>
</evidence>
<dbReference type="CDD" id="cd08070">
    <property type="entry name" value="MPN_like"/>
    <property type="match status" value="1"/>
</dbReference>
<accession>A0A6J5ZQU4</accession>
<reference evidence="7" key="1">
    <citation type="submission" date="2020-05" db="EMBL/GenBank/DDBJ databases">
        <authorList>
            <person name="Chiriac C."/>
            <person name="Salcher M."/>
            <person name="Ghai R."/>
            <person name="Kavagutti S V."/>
        </authorList>
    </citation>
    <scope>NUCLEOTIDE SEQUENCE</scope>
</reference>
<organism evidence="7">
    <name type="scientific">freshwater metagenome</name>
    <dbReference type="NCBI Taxonomy" id="449393"/>
    <lineage>
        <taxon>unclassified sequences</taxon>
        <taxon>metagenomes</taxon>
        <taxon>ecological metagenomes</taxon>
    </lineage>
</organism>
<protein>
    <submittedName>
        <fullName evidence="7">Unannotated protein</fullName>
    </submittedName>
</protein>
<evidence type="ECO:0000256" key="2">
    <source>
        <dbReference type="ARBA" id="ARBA00022723"/>
    </source>
</evidence>
<evidence type="ECO:0000256" key="1">
    <source>
        <dbReference type="ARBA" id="ARBA00022670"/>
    </source>
</evidence>
<name>A0A6J5ZQU4_9ZZZZ</name>
<dbReference type="InterPro" id="IPR028090">
    <property type="entry name" value="JAB_dom_prok"/>
</dbReference>
<gene>
    <name evidence="7" type="ORF">UFOPK3547_00833</name>
</gene>
<feature type="domain" description="JAB" evidence="6">
    <location>
        <begin position="5"/>
        <end position="105"/>
    </location>
</feature>
<dbReference type="InterPro" id="IPR051929">
    <property type="entry name" value="VirAsm_ModProt"/>
</dbReference>
<evidence type="ECO:0000256" key="4">
    <source>
        <dbReference type="ARBA" id="ARBA00022833"/>
    </source>
</evidence>
<dbReference type="AlphaFoldDB" id="A0A6J5ZQU4"/>
<dbReference type="PANTHER" id="PTHR34858">
    <property type="entry name" value="CYSO-CYSTEINE PEPTIDASE"/>
    <property type="match status" value="1"/>
</dbReference>
<dbReference type="Pfam" id="PF14464">
    <property type="entry name" value="Prok-JAB"/>
    <property type="match status" value="1"/>
</dbReference>